<name>A0AAW4W5N7_9FIRM</name>
<organism evidence="2 3">
    <name type="scientific">Agathobaculum butyriciproducens</name>
    <dbReference type="NCBI Taxonomy" id="1628085"/>
    <lineage>
        <taxon>Bacteria</taxon>
        <taxon>Bacillati</taxon>
        <taxon>Bacillota</taxon>
        <taxon>Clostridia</taxon>
        <taxon>Eubacteriales</taxon>
        <taxon>Butyricicoccaceae</taxon>
        <taxon>Agathobaculum</taxon>
    </lineage>
</organism>
<feature type="transmembrane region" description="Helical" evidence="1">
    <location>
        <begin position="12"/>
        <end position="29"/>
    </location>
</feature>
<proteinExistence type="predicted"/>
<feature type="transmembrane region" description="Helical" evidence="1">
    <location>
        <begin position="41"/>
        <end position="66"/>
    </location>
</feature>
<dbReference type="PANTHER" id="PTHR40044">
    <property type="entry name" value="INTEGRAL MEMBRANE PROTEIN-RELATED"/>
    <property type="match status" value="1"/>
</dbReference>
<dbReference type="EMBL" id="JAJEPX010000036">
    <property type="protein sequence ID" value="MCC2177503.1"/>
    <property type="molecule type" value="Genomic_DNA"/>
</dbReference>
<keyword evidence="1" id="KW-0812">Transmembrane</keyword>
<comment type="caution">
    <text evidence="2">The sequence shown here is derived from an EMBL/GenBank/DDBJ whole genome shotgun (WGS) entry which is preliminary data.</text>
</comment>
<keyword evidence="1" id="KW-0472">Membrane</keyword>
<sequence>MVKENMSKVQKLTVSAMVMALYVVVLYFTQSFSFGAYQIRIATALYALAYLFPFLVLPLGFANFIANFLFGGLGLLDWFGGCFVGIIVTAIIVLIRRKGWSRWLMILPIILVPGLGVPSYLSYLLHVPYSVLATSLCIGQSVPAVCGVVLVNVLQRALYPKATKA</sequence>
<keyword evidence="1" id="KW-1133">Transmembrane helix</keyword>
<evidence type="ECO:0000256" key="1">
    <source>
        <dbReference type="SAM" id="Phobius"/>
    </source>
</evidence>
<protein>
    <submittedName>
        <fullName evidence="2">QueT transporter family protein</fullName>
    </submittedName>
</protein>
<dbReference type="AlphaFoldDB" id="A0AAW4W5N7"/>
<evidence type="ECO:0000313" key="2">
    <source>
        <dbReference type="EMBL" id="MCC2177503.1"/>
    </source>
</evidence>
<dbReference type="InterPro" id="IPR010387">
    <property type="entry name" value="QueT"/>
</dbReference>
<dbReference type="Pfam" id="PF06177">
    <property type="entry name" value="QueT"/>
    <property type="match status" value="1"/>
</dbReference>
<dbReference type="Proteomes" id="UP001298753">
    <property type="component" value="Unassembled WGS sequence"/>
</dbReference>
<keyword evidence="3" id="KW-1185">Reference proteome</keyword>
<accession>A0AAW4W5N7</accession>
<gene>
    <name evidence="2" type="ORF">LKD22_10275</name>
</gene>
<feature type="transmembrane region" description="Helical" evidence="1">
    <location>
        <begin position="78"/>
        <end position="96"/>
    </location>
</feature>
<dbReference type="PANTHER" id="PTHR40044:SF1">
    <property type="entry name" value="INTEGRAL MEMBRANE PROTEIN"/>
    <property type="match status" value="1"/>
</dbReference>
<dbReference type="RefSeq" id="WP_215705812.1">
    <property type="nucleotide sequence ID" value="NZ_DBEZDI010000013.1"/>
</dbReference>
<dbReference type="GeneID" id="98661497"/>
<feature type="transmembrane region" description="Helical" evidence="1">
    <location>
        <begin position="129"/>
        <end position="154"/>
    </location>
</feature>
<reference evidence="2 3" key="1">
    <citation type="submission" date="2021-10" db="EMBL/GenBank/DDBJ databases">
        <title>Anaerobic single-cell dispensing facilitates the cultivation of human gut bacteria.</title>
        <authorList>
            <person name="Afrizal A."/>
        </authorList>
    </citation>
    <scope>NUCLEOTIDE SEQUENCE [LARGE SCALE GENOMIC DNA]</scope>
    <source>
        <strain evidence="2 3">CLA-AA-H270</strain>
    </source>
</reference>
<feature type="transmembrane region" description="Helical" evidence="1">
    <location>
        <begin position="103"/>
        <end position="123"/>
    </location>
</feature>
<evidence type="ECO:0000313" key="3">
    <source>
        <dbReference type="Proteomes" id="UP001298753"/>
    </source>
</evidence>